<protein>
    <recommendedName>
        <fullName evidence="3">Reverse transcriptase domain-containing protein</fullName>
    </recommendedName>
</protein>
<proteinExistence type="predicted"/>
<accession>A0ABQ8THF7</accession>
<sequence>MPVVLYGCETWAVTLKEKQRLRVFENKVLKKIFGAKRDEVTGEWRKLHNAELHALKIFGAKRDEVTGEWRKLHNAELHALYSSPDMIRNIKSRRLRWAGHVARMDESRNAYRVLVGRLEGKRPLGRPRRRWEDNIKMDLREVGYDGRDWINLAQDRDQWRTYVRAAMNLRPFPKGGAEIPPLNSRRHVYKQRKHLKDDVGCRCDATGLSECREFRSVNGHLVLLDSGNSVLRREVSQVSSILFNIYLENLVTNCFQNMGGVIVRGRRINYVKFADDMALLAEEETVLRDMLLELNDSCDEDHSHRKKNNKDRIINEVVLERVSEERMMLKLIRKRKRNWLGHWLRRNCLLKDALEGIVNGRRVRGRRRYQMIDDIKKCGSYAETKRKAENRKYQRKLDLQ</sequence>
<comment type="caution">
    <text evidence="1">The sequence shown here is derived from an EMBL/GenBank/DDBJ whole genome shotgun (WGS) entry which is preliminary data.</text>
</comment>
<evidence type="ECO:0000313" key="1">
    <source>
        <dbReference type="EMBL" id="KAJ4445703.1"/>
    </source>
</evidence>
<keyword evidence="2" id="KW-1185">Reference proteome</keyword>
<evidence type="ECO:0008006" key="3">
    <source>
        <dbReference type="Google" id="ProtNLM"/>
    </source>
</evidence>
<organism evidence="1 2">
    <name type="scientific">Periplaneta americana</name>
    <name type="common">American cockroach</name>
    <name type="synonym">Blatta americana</name>
    <dbReference type="NCBI Taxonomy" id="6978"/>
    <lineage>
        <taxon>Eukaryota</taxon>
        <taxon>Metazoa</taxon>
        <taxon>Ecdysozoa</taxon>
        <taxon>Arthropoda</taxon>
        <taxon>Hexapoda</taxon>
        <taxon>Insecta</taxon>
        <taxon>Pterygota</taxon>
        <taxon>Neoptera</taxon>
        <taxon>Polyneoptera</taxon>
        <taxon>Dictyoptera</taxon>
        <taxon>Blattodea</taxon>
        <taxon>Blattoidea</taxon>
        <taxon>Blattidae</taxon>
        <taxon>Blattinae</taxon>
        <taxon>Periplaneta</taxon>
    </lineage>
</organism>
<dbReference type="EMBL" id="JAJSOF020000009">
    <property type="protein sequence ID" value="KAJ4445703.1"/>
    <property type="molecule type" value="Genomic_DNA"/>
</dbReference>
<dbReference type="PANTHER" id="PTHR47027">
    <property type="entry name" value="REVERSE TRANSCRIPTASE DOMAIN-CONTAINING PROTEIN"/>
    <property type="match status" value="1"/>
</dbReference>
<evidence type="ECO:0000313" key="2">
    <source>
        <dbReference type="Proteomes" id="UP001148838"/>
    </source>
</evidence>
<gene>
    <name evidence="1" type="ORF">ANN_12388</name>
</gene>
<reference evidence="1 2" key="1">
    <citation type="journal article" date="2022" name="Allergy">
        <title>Genome assembly and annotation of Periplaneta americana reveal a comprehensive cockroach allergen profile.</title>
        <authorList>
            <person name="Wang L."/>
            <person name="Xiong Q."/>
            <person name="Saelim N."/>
            <person name="Wang L."/>
            <person name="Nong W."/>
            <person name="Wan A.T."/>
            <person name="Shi M."/>
            <person name="Liu X."/>
            <person name="Cao Q."/>
            <person name="Hui J.H.L."/>
            <person name="Sookrung N."/>
            <person name="Leung T.F."/>
            <person name="Tungtrongchitr A."/>
            <person name="Tsui S.K.W."/>
        </authorList>
    </citation>
    <scope>NUCLEOTIDE SEQUENCE [LARGE SCALE GENOMIC DNA]</scope>
    <source>
        <strain evidence="1">PWHHKU_190912</strain>
    </source>
</reference>
<name>A0ABQ8THF7_PERAM</name>
<dbReference type="Proteomes" id="UP001148838">
    <property type="component" value="Unassembled WGS sequence"/>
</dbReference>
<dbReference type="PANTHER" id="PTHR47027:SF20">
    <property type="entry name" value="REVERSE TRANSCRIPTASE-LIKE PROTEIN WITH RNA-DIRECTED DNA POLYMERASE DOMAIN"/>
    <property type="match status" value="1"/>
</dbReference>